<feature type="compositionally biased region" description="Basic residues" evidence="1">
    <location>
        <begin position="294"/>
        <end position="304"/>
    </location>
</feature>
<evidence type="ECO:0000313" key="3">
    <source>
        <dbReference type="Proteomes" id="UP000813385"/>
    </source>
</evidence>
<evidence type="ECO:0000256" key="1">
    <source>
        <dbReference type="SAM" id="MobiDB-lite"/>
    </source>
</evidence>
<proteinExistence type="predicted"/>
<sequence>MMDFWLTEEMPTLTPTETISSISDPTVQDPSLHRARTSAMHVPDCLGPTVLLGLHCFPCPWHQQCLQASSGLHQRQGARRPAFDRSGYLQPWIWAAPASPWSLRAQYSSATSTLNPGIGNFEPTYCPMNPCRDVVRSRLGPSAFAHAPVPTLTQARSWPGGLNPTAAVSVFVCPAPMPQTFSRTPTERVPLQVRSQSTAGILPTCLQHGVVMPHEPGPHRPMTEPTPQPSARATPLKRTLSSADDGADRTSGSEAQPCQRNSRHRTMETQNISSAPNPTAARSAGSQTSPMAVGRRKYRTQNGR</sequence>
<name>A0A8K0TT76_9PEZI</name>
<gene>
    <name evidence="2" type="ORF">B0T11DRAFT_27002</name>
</gene>
<protein>
    <submittedName>
        <fullName evidence="2">Uncharacterized protein</fullName>
    </submittedName>
</protein>
<keyword evidence="3" id="KW-1185">Reference proteome</keyword>
<dbReference type="Proteomes" id="UP000813385">
    <property type="component" value="Unassembled WGS sequence"/>
</dbReference>
<comment type="caution">
    <text evidence="2">The sequence shown here is derived from an EMBL/GenBank/DDBJ whole genome shotgun (WGS) entry which is preliminary data.</text>
</comment>
<feature type="compositionally biased region" description="Polar residues" evidence="1">
    <location>
        <begin position="268"/>
        <end position="277"/>
    </location>
</feature>
<reference evidence="2" key="1">
    <citation type="journal article" date="2021" name="Nat. Commun.">
        <title>Genetic determinants of endophytism in the Arabidopsis root mycobiome.</title>
        <authorList>
            <person name="Mesny F."/>
            <person name="Miyauchi S."/>
            <person name="Thiergart T."/>
            <person name="Pickel B."/>
            <person name="Atanasova L."/>
            <person name="Karlsson M."/>
            <person name="Huettel B."/>
            <person name="Barry K.W."/>
            <person name="Haridas S."/>
            <person name="Chen C."/>
            <person name="Bauer D."/>
            <person name="Andreopoulos W."/>
            <person name="Pangilinan J."/>
            <person name="LaButti K."/>
            <person name="Riley R."/>
            <person name="Lipzen A."/>
            <person name="Clum A."/>
            <person name="Drula E."/>
            <person name="Henrissat B."/>
            <person name="Kohler A."/>
            <person name="Grigoriev I.V."/>
            <person name="Martin F.M."/>
            <person name="Hacquard S."/>
        </authorList>
    </citation>
    <scope>NUCLEOTIDE SEQUENCE</scope>
    <source>
        <strain evidence="2">MPI-CAGE-AT-0016</strain>
    </source>
</reference>
<dbReference type="EMBL" id="JAGPXD010000001">
    <property type="protein sequence ID" value="KAH7377097.1"/>
    <property type="molecule type" value="Genomic_DNA"/>
</dbReference>
<evidence type="ECO:0000313" key="2">
    <source>
        <dbReference type="EMBL" id="KAH7377097.1"/>
    </source>
</evidence>
<accession>A0A8K0TT76</accession>
<dbReference type="AlphaFoldDB" id="A0A8K0TT76"/>
<organism evidence="2 3">
    <name type="scientific">Plectosphaerella cucumerina</name>
    <dbReference type="NCBI Taxonomy" id="40658"/>
    <lineage>
        <taxon>Eukaryota</taxon>
        <taxon>Fungi</taxon>
        <taxon>Dikarya</taxon>
        <taxon>Ascomycota</taxon>
        <taxon>Pezizomycotina</taxon>
        <taxon>Sordariomycetes</taxon>
        <taxon>Hypocreomycetidae</taxon>
        <taxon>Glomerellales</taxon>
        <taxon>Plectosphaerellaceae</taxon>
        <taxon>Plectosphaerella</taxon>
    </lineage>
</organism>
<feature type="compositionally biased region" description="Polar residues" evidence="1">
    <location>
        <begin position="250"/>
        <end position="260"/>
    </location>
</feature>
<feature type="region of interest" description="Disordered" evidence="1">
    <location>
        <begin position="211"/>
        <end position="304"/>
    </location>
</feature>